<comment type="cofactor">
    <cofactor evidence="1">
        <name>Zn(2+)</name>
        <dbReference type="ChEBI" id="CHEBI:29105"/>
    </cofactor>
</comment>
<evidence type="ECO:0000256" key="5">
    <source>
        <dbReference type="ARBA" id="ARBA00022833"/>
    </source>
</evidence>
<evidence type="ECO:0000256" key="6">
    <source>
        <dbReference type="ARBA" id="ARBA00023049"/>
    </source>
</evidence>
<evidence type="ECO:0000256" key="1">
    <source>
        <dbReference type="ARBA" id="ARBA00001947"/>
    </source>
</evidence>
<proteinExistence type="predicted"/>
<evidence type="ECO:0000256" key="3">
    <source>
        <dbReference type="ARBA" id="ARBA00022723"/>
    </source>
</evidence>
<dbReference type="Pfam" id="PF01435">
    <property type="entry name" value="Peptidase_M48"/>
    <property type="match status" value="1"/>
</dbReference>
<dbReference type="GO" id="GO:0046872">
    <property type="term" value="F:metal ion binding"/>
    <property type="evidence" value="ECO:0007669"/>
    <property type="project" value="UniProtKB-KW"/>
</dbReference>
<organism evidence="8">
    <name type="scientific">hydrothermal vent metagenome</name>
    <dbReference type="NCBI Taxonomy" id="652676"/>
    <lineage>
        <taxon>unclassified sequences</taxon>
        <taxon>metagenomes</taxon>
        <taxon>ecological metagenomes</taxon>
    </lineage>
</organism>
<feature type="domain" description="Peptidase M48" evidence="7">
    <location>
        <begin position="52"/>
        <end position="121"/>
    </location>
</feature>
<dbReference type="GO" id="GO:0004222">
    <property type="term" value="F:metalloendopeptidase activity"/>
    <property type="evidence" value="ECO:0007669"/>
    <property type="project" value="InterPro"/>
</dbReference>
<name>A0A3B0WAY5_9ZZZZ</name>
<dbReference type="Gene3D" id="3.30.2010.10">
    <property type="entry name" value="Metalloproteases ('zincins'), catalytic domain"/>
    <property type="match status" value="1"/>
</dbReference>
<evidence type="ECO:0000313" key="8">
    <source>
        <dbReference type="EMBL" id="VAW41696.1"/>
    </source>
</evidence>
<keyword evidence="2" id="KW-0645">Protease</keyword>
<keyword evidence="4" id="KW-0378">Hydrolase</keyword>
<gene>
    <name evidence="8" type="ORF">MNBD_GAMMA01-71</name>
</gene>
<dbReference type="EMBL" id="UOEW01000321">
    <property type="protein sequence ID" value="VAW41696.1"/>
    <property type="molecule type" value="Genomic_DNA"/>
</dbReference>
<dbReference type="AlphaFoldDB" id="A0A3B0WAY5"/>
<accession>A0A3B0WAY5</accession>
<evidence type="ECO:0000256" key="2">
    <source>
        <dbReference type="ARBA" id="ARBA00022670"/>
    </source>
</evidence>
<keyword evidence="3" id="KW-0479">Metal-binding</keyword>
<sequence>MRSYFILLCIISIGVLAKTDVQLIKNISNDNERKLLEKYSTIESAWFELHCMQLANKMKFKHILQCKMIDSPYINAYVFASGHVYFSLAMMRQINNKHQWASILAHENAHLELKHYLKTLKKIQKPGIFFPKAKINKLLKKHEQQADDWSRQRLLQYGFDPHQIYFFLQRVAKISATNKTSNNLNLIKRIKHNKTKELINKELTKYMHNPNWW</sequence>
<evidence type="ECO:0000259" key="7">
    <source>
        <dbReference type="Pfam" id="PF01435"/>
    </source>
</evidence>
<dbReference type="InterPro" id="IPR001915">
    <property type="entry name" value="Peptidase_M48"/>
</dbReference>
<dbReference type="GO" id="GO:0006508">
    <property type="term" value="P:proteolysis"/>
    <property type="evidence" value="ECO:0007669"/>
    <property type="project" value="UniProtKB-KW"/>
</dbReference>
<keyword evidence="6" id="KW-0482">Metalloprotease</keyword>
<evidence type="ECO:0000256" key="4">
    <source>
        <dbReference type="ARBA" id="ARBA00022801"/>
    </source>
</evidence>
<reference evidence="8" key="1">
    <citation type="submission" date="2018-06" db="EMBL/GenBank/DDBJ databases">
        <authorList>
            <person name="Zhirakovskaya E."/>
        </authorList>
    </citation>
    <scope>NUCLEOTIDE SEQUENCE</scope>
</reference>
<keyword evidence="5" id="KW-0862">Zinc</keyword>
<protein>
    <recommendedName>
        <fullName evidence="7">Peptidase M48 domain-containing protein</fullName>
    </recommendedName>
</protein>